<accession>A0A835ATE6</accession>
<name>A0A835ATE6_9POAL</name>
<dbReference type="EMBL" id="JACEFO010002268">
    <property type="protein sequence ID" value="KAF8669842.1"/>
    <property type="molecule type" value="Genomic_DNA"/>
</dbReference>
<feature type="transmembrane region" description="Helical" evidence="2">
    <location>
        <begin position="12"/>
        <end position="29"/>
    </location>
</feature>
<gene>
    <name evidence="4" type="ORF">HU200_051016</name>
</gene>
<feature type="transmembrane region" description="Helical" evidence="2">
    <location>
        <begin position="41"/>
        <end position="61"/>
    </location>
</feature>
<evidence type="ECO:0000256" key="2">
    <source>
        <dbReference type="SAM" id="Phobius"/>
    </source>
</evidence>
<reference evidence="4" key="1">
    <citation type="submission" date="2020-07" db="EMBL/GenBank/DDBJ databases">
        <title>Genome sequence and genetic diversity analysis of an under-domesticated orphan crop, white fonio (Digitaria exilis).</title>
        <authorList>
            <person name="Bennetzen J.L."/>
            <person name="Chen S."/>
            <person name="Ma X."/>
            <person name="Wang X."/>
            <person name="Yssel A.E.J."/>
            <person name="Chaluvadi S.R."/>
            <person name="Johnson M."/>
            <person name="Gangashetty P."/>
            <person name="Hamidou F."/>
            <person name="Sanogo M.D."/>
            <person name="Zwaenepoel A."/>
            <person name="Wallace J."/>
            <person name="Van De Peer Y."/>
            <person name="Van Deynze A."/>
        </authorList>
    </citation>
    <scope>NUCLEOTIDE SEQUENCE</scope>
    <source>
        <tissue evidence="4">Leaves</tissue>
    </source>
</reference>
<evidence type="ECO:0000313" key="4">
    <source>
        <dbReference type="EMBL" id="KAF8669842.1"/>
    </source>
</evidence>
<keyword evidence="2" id="KW-0472">Membrane</keyword>
<protein>
    <recommendedName>
        <fullName evidence="3">DUF4220 domain-containing protein</fullName>
    </recommendedName>
</protein>
<feature type="region of interest" description="Disordered" evidence="1">
    <location>
        <begin position="130"/>
        <end position="154"/>
    </location>
</feature>
<comment type="caution">
    <text evidence="4">The sequence shown here is derived from an EMBL/GenBank/DDBJ whole genome shotgun (WGS) entry which is preliminary data.</text>
</comment>
<dbReference type="Proteomes" id="UP000636709">
    <property type="component" value="Unassembled WGS sequence"/>
</dbReference>
<dbReference type="OrthoDB" id="1189310at2759"/>
<dbReference type="InterPro" id="IPR007658">
    <property type="entry name" value="DUF594"/>
</dbReference>
<organism evidence="4 5">
    <name type="scientific">Digitaria exilis</name>
    <dbReference type="NCBI Taxonomy" id="1010633"/>
    <lineage>
        <taxon>Eukaryota</taxon>
        <taxon>Viridiplantae</taxon>
        <taxon>Streptophyta</taxon>
        <taxon>Embryophyta</taxon>
        <taxon>Tracheophyta</taxon>
        <taxon>Spermatophyta</taxon>
        <taxon>Magnoliopsida</taxon>
        <taxon>Liliopsida</taxon>
        <taxon>Poales</taxon>
        <taxon>Poaceae</taxon>
        <taxon>PACMAD clade</taxon>
        <taxon>Panicoideae</taxon>
        <taxon>Panicodae</taxon>
        <taxon>Paniceae</taxon>
        <taxon>Anthephorinae</taxon>
        <taxon>Digitaria</taxon>
    </lineage>
</organism>
<dbReference type="Pfam" id="PF04578">
    <property type="entry name" value="DUF594"/>
    <property type="match status" value="1"/>
</dbReference>
<dbReference type="InterPro" id="IPR025315">
    <property type="entry name" value="DUF4220"/>
</dbReference>
<keyword evidence="2" id="KW-1133">Transmembrane helix</keyword>
<sequence length="417" mass="46154">MVKVPTASEWGLQALVLLSFTLQVVLLVLGELRRRIDSGLLRFFVWTADGTAIFVLGHLSVTSRSPEHHLMAFWAPFLLLHLGGQDNITAYAIEDNRLRGLPVLHLRRQQPPPFLALVGHLRGASVGTPARGRSLPADGSPDAGSAQGIVQGAESKWEQEWVPFRVRGRRDAALPDARHVLYTKAEVIHTSFYVLCMHVLEAVATAAAFLLAEVRIVVWHIATNVYLDWWWNGQQQQPPPPQQAAIAKAVEALSNYMLFVLAARPYMLSPTASRNAYVEACYGLITLGPAHGSEKQLARTLRSIGGGLLDNKHEPGRSDWLRRDYGFHQFLDMVLCPQVGEVLIREDVLQLGTLELVLQEWAEMLADSHAKQLGNGGELITVTAFIMEYWKQNTFSGRTPPPALASHASGPRFPPVL</sequence>
<evidence type="ECO:0000256" key="1">
    <source>
        <dbReference type="SAM" id="MobiDB-lite"/>
    </source>
</evidence>
<evidence type="ECO:0000259" key="3">
    <source>
        <dbReference type="Pfam" id="PF13968"/>
    </source>
</evidence>
<proteinExistence type="predicted"/>
<dbReference type="PANTHER" id="PTHR31325">
    <property type="entry name" value="OS01G0798800 PROTEIN-RELATED"/>
    <property type="match status" value="1"/>
</dbReference>
<keyword evidence="2" id="KW-0812">Transmembrane</keyword>
<evidence type="ECO:0000313" key="5">
    <source>
        <dbReference type="Proteomes" id="UP000636709"/>
    </source>
</evidence>
<keyword evidence="5" id="KW-1185">Reference proteome</keyword>
<dbReference type="Pfam" id="PF13968">
    <property type="entry name" value="DUF4220"/>
    <property type="match status" value="1"/>
</dbReference>
<feature type="domain" description="DUF4220" evidence="3">
    <location>
        <begin position="48"/>
        <end position="100"/>
    </location>
</feature>
<dbReference type="AlphaFoldDB" id="A0A835ATE6"/>